<protein>
    <submittedName>
        <fullName evidence="8">Transmembrane protein 56</fullName>
    </submittedName>
</protein>
<feature type="transmembrane region" description="Helical" evidence="6">
    <location>
        <begin position="108"/>
        <end position="130"/>
    </location>
</feature>
<evidence type="ECO:0000313" key="8">
    <source>
        <dbReference type="EMBL" id="KAG1348070.1"/>
    </source>
</evidence>
<feature type="transmembrane region" description="Helical" evidence="6">
    <location>
        <begin position="232"/>
        <end position="253"/>
    </location>
</feature>
<dbReference type="GO" id="GO:0016020">
    <property type="term" value="C:membrane"/>
    <property type="evidence" value="ECO:0007669"/>
    <property type="project" value="UniProtKB-SubCell"/>
</dbReference>
<evidence type="ECO:0000256" key="2">
    <source>
        <dbReference type="ARBA" id="ARBA00022692"/>
    </source>
</evidence>
<gene>
    <name evidence="8" type="ORF">COCNU_06G018990</name>
</gene>
<reference evidence="8" key="2">
    <citation type="submission" date="2019-07" db="EMBL/GenBank/DDBJ databases">
        <authorList>
            <person name="Yang Y."/>
            <person name="Bocs S."/>
            <person name="Baudouin L."/>
        </authorList>
    </citation>
    <scope>NUCLEOTIDE SEQUENCE</scope>
    <source>
        <tissue evidence="8">Spear leaf of Hainan Tall coconut</tissue>
    </source>
</reference>
<dbReference type="PROSITE" id="PS50922">
    <property type="entry name" value="TLC"/>
    <property type="match status" value="1"/>
</dbReference>
<evidence type="ECO:0000256" key="6">
    <source>
        <dbReference type="SAM" id="Phobius"/>
    </source>
</evidence>
<dbReference type="InterPro" id="IPR050846">
    <property type="entry name" value="TLCD"/>
</dbReference>
<comment type="caution">
    <text evidence="8">The sequence shown here is derived from an EMBL/GenBank/DDBJ whole genome shotgun (WGS) entry which is preliminary data.</text>
</comment>
<dbReference type="PANTHER" id="PTHR13439:SF71">
    <property type="entry name" value="EXPRESSED PROTEIN"/>
    <property type="match status" value="1"/>
</dbReference>
<dbReference type="GO" id="GO:0055088">
    <property type="term" value="P:lipid homeostasis"/>
    <property type="evidence" value="ECO:0007669"/>
    <property type="project" value="TreeGrafter"/>
</dbReference>
<evidence type="ECO:0000313" key="9">
    <source>
        <dbReference type="Proteomes" id="UP000797356"/>
    </source>
</evidence>
<keyword evidence="2 5" id="KW-0812">Transmembrane</keyword>
<evidence type="ECO:0000256" key="3">
    <source>
        <dbReference type="ARBA" id="ARBA00022989"/>
    </source>
</evidence>
<feature type="domain" description="TLC" evidence="7">
    <location>
        <begin position="61"/>
        <end position="264"/>
    </location>
</feature>
<dbReference type="Proteomes" id="UP000797356">
    <property type="component" value="Chromosome 6"/>
</dbReference>
<evidence type="ECO:0000256" key="5">
    <source>
        <dbReference type="PROSITE-ProRule" id="PRU00205"/>
    </source>
</evidence>
<reference evidence="8" key="1">
    <citation type="journal article" date="2017" name="Gigascience">
        <title>The genome draft of coconut (Cocos nucifera).</title>
        <authorList>
            <person name="Xiao Y."/>
            <person name="Xu P."/>
            <person name="Fan H."/>
            <person name="Baudouin L."/>
            <person name="Xia W."/>
            <person name="Bocs S."/>
            <person name="Xu J."/>
            <person name="Li Q."/>
            <person name="Guo A."/>
            <person name="Zhou L."/>
            <person name="Li J."/>
            <person name="Wu Y."/>
            <person name="Ma Z."/>
            <person name="Armero A."/>
            <person name="Issali A.E."/>
            <person name="Liu N."/>
            <person name="Peng M."/>
            <person name="Yang Y."/>
        </authorList>
    </citation>
    <scope>NUCLEOTIDE SEQUENCE</scope>
    <source>
        <tissue evidence="8">Spear leaf of Hainan Tall coconut</tissue>
    </source>
</reference>
<organism evidence="8 9">
    <name type="scientific">Cocos nucifera</name>
    <name type="common">Coconut palm</name>
    <dbReference type="NCBI Taxonomy" id="13894"/>
    <lineage>
        <taxon>Eukaryota</taxon>
        <taxon>Viridiplantae</taxon>
        <taxon>Streptophyta</taxon>
        <taxon>Embryophyta</taxon>
        <taxon>Tracheophyta</taxon>
        <taxon>Spermatophyta</taxon>
        <taxon>Magnoliopsida</taxon>
        <taxon>Liliopsida</taxon>
        <taxon>Arecaceae</taxon>
        <taxon>Arecoideae</taxon>
        <taxon>Cocoseae</taxon>
        <taxon>Attaleinae</taxon>
        <taxon>Cocos</taxon>
    </lineage>
</organism>
<comment type="subcellular location">
    <subcellularLocation>
        <location evidence="1">Membrane</location>
        <topology evidence="1">Multi-pass membrane protein</topology>
    </subcellularLocation>
</comment>
<dbReference type="EMBL" id="CM017877">
    <property type="protein sequence ID" value="KAG1348070.1"/>
    <property type="molecule type" value="Genomic_DNA"/>
</dbReference>
<dbReference type="SMART" id="SM00724">
    <property type="entry name" value="TLC"/>
    <property type="match status" value="1"/>
</dbReference>
<keyword evidence="3 6" id="KW-1133">Transmembrane helix</keyword>
<evidence type="ECO:0000256" key="4">
    <source>
        <dbReference type="ARBA" id="ARBA00023136"/>
    </source>
</evidence>
<feature type="transmembrane region" description="Helical" evidence="6">
    <location>
        <begin position="70"/>
        <end position="88"/>
    </location>
</feature>
<dbReference type="OrthoDB" id="10266980at2759"/>
<dbReference type="AlphaFoldDB" id="A0A8K0N3Y1"/>
<accession>A0A8K0N3Y1</accession>
<evidence type="ECO:0000259" key="7">
    <source>
        <dbReference type="PROSITE" id="PS50922"/>
    </source>
</evidence>
<sequence length="267" mass="30815">MMATKLYVYQAQLLARKYLLADPIVPYTSVLGGIFMCKMAYDLTHLISPFYYKGYASLTKIQRIEWNNRGMSSTHAIFITIMSLYLVFYSDLFSDHLDGLVTFRSSNLSTFTLGVSVGYFITDLAMIFWLYPSLGGVEYVLHHLLSVSALAYAMLSGEGQLYTYMVLISETTTPGINLRWFLDTAGMKRSRAYLVNGIMMFLAWLVARIFLFIYLFYHIYLHYDQVTQMHTTGYLLTFLVPTALFVMNTMWFAKILRGLRKTLAKRQ</sequence>
<feature type="transmembrane region" description="Helical" evidence="6">
    <location>
        <begin position="194"/>
        <end position="220"/>
    </location>
</feature>
<proteinExistence type="predicted"/>
<dbReference type="InterPro" id="IPR006634">
    <property type="entry name" value="TLC-dom"/>
</dbReference>
<dbReference type="Pfam" id="PF03798">
    <property type="entry name" value="TRAM_LAG1_CLN8"/>
    <property type="match status" value="1"/>
</dbReference>
<dbReference type="PANTHER" id="PTHR13439">
    <property type="entry name" value="CT120 PROTEIN"/>
    <property type="match status" value="1"/>
</dbReference>
<dbReference type="GO" id="GO:0005783">
    <property type="term" value="C:endoplasmic reticulum"/>
    <property type="evidence" value="ECO:0007669"/>
    <property type="project" value="TreeGrafter"/>
</dbReference>
<evidence type="ECO:0000256" key="1">
    <source>
        <dbReference type="ARBA" id="ARBA00004141"/>
    </source>
</evidence>
<name>A0A8K0N3Y1_COCNU</name>
<keyword evidence="4 5" id="KW-0472">Membrane</keyword>
<keyword evidence="9" id="KW-1185">Reference proteome</keyword>